<organism evidence="2 3">
    <name type="scientific">Sphagnurus paluster</name>
    <dbReference type="NCBI Taxonomy" id="117069"/>
    <lineage>
        <taxon>Eukaryota</taxon>
        <taxon>Fungi</taxon>
        <taxon>Dikarya</taxon>
        <taxon>Basidiomycota</taxon>
        <taxon>Agaricomycotina</taxon>
        <taxon>Agaricomycetes</taxon>
        <taxon>Agaricomycetidae</taxon>
        <taxon>Agaricales</taxon>
        <taxon>Tricholomatineae</taxon>
        <taxon>Lyophyllaceae</taxon>
        <taxon>Sphagnurus</taxon>
    </lineage>
</organism>
<evidence type="ECO:0000313" key="3">
    <source>
        <dbReference type="Proteomes" id="UP000717328"/>
    </source>
</evidence>
<sequence>MSPKTTPRCPYCQKPKPTQRAVNQHVFASKSCYAAWQDTLSKQYDVAPPLGPKRKTPPTMTTSESDSEDDINAGDHFEIPPDSPPASKRARVEEVEDEGEPLIGPCNDRYVREFPHPAGQWIWHADTAFESLLGELRATGKNVWEPFASEEEWELAMWLMKNVGQKLTDEYLNLPIVRNSNKLSFHNNYSFLKKVDALLTGPEWKCDIVKVQGDRQNEAGEFIVEELELWMHDPIECVHELMGNPAFREFMAFAPEQVFTDEACSERVFDEMWTANWWWKIQELLPKGATIAPLILSSDKTQLSQFRGDKKAWPVYLTIGNISKEIRRQPSAHATILVGYLPVAKLECYSEPMRSLAGYRLFHYCMSKILEILVEAGENGVEMTILNSVLLDVAWKIVAHAVP</sequence>
<gene>
    <name evidence="2" type="ORF">H0H81_005786</name>
</gene>
<dbReference type="InterPro" id="IPR041078">
    <property type="entry name" value="Plavaka"/>
</dbReference>
<dbReference type="Proteomes" id="UP000717328">
    <property type="component" value="Unassembled WGS sequence"/>
</dbReference>
<protein>
    <recommendedName>
        <fullName evidence="4">Transposase</fullName>
    </recommendedName>
</protein>
<dbReference type="AlphaFoldDB" id="A0A9P7GIH3"/>
<keyword evidence="3" id="KW-1185">Reference proteome</keyword>
<evidence type="ECO:0000256" key="1">
    <source>
        <dbReference type="SAM" id="MobiDB-lite"/>
    </source>
</evidence>
<evidence type="ECO:0000313" key="2">
    <source>
        <dbReference type="EMBL" id="KAG5649158.1"/>
    </source>
</evidence>
<name>A0A9P7GIH3_9AGAR</name>
<reference evidence="2" key="1">
    <citation type="submission" date="2021-02" db="EMBL/GenBank/DDBJ databases">
        <authorList>
            <person name="Nieuwenhuis M."/>
            <person name="Van De Peppel L.J.J."/>
        </authorList>
    </citation>
    <scope>NUCLEOTIDE SEQUENCE</scope>
    <source>
        <strain evidence="2">D49</strain>
    </source>
</reference>
<dbReference type="OrthoDB" id="2688393at2759"/>
<proteinExistence type="predicted"/>
<evidence type="ECO:0008006" key="4">
    <source>
        <dbReference type="Google" id="ProtNLM"/>
    </source>
</evidence>
<dbReference type="EMBL" id="JABCKI010001476">
    <property type="protein sequence ID" value="KAG5649158.1"/>
    <property type="molecule type" value="Genomic_DNA"/>
</dbReference>
<accession>A0A9P7GIH3</accession>
<feature type="region of interest" description="Disordered" evidence="1">
    <location>
        <begin position="44"/>
        <end position="101"/>
    </location>
</feature>
<feature type="region of interest" description="Disordered" evidence="1">
    <location>
        <begin position="1"/>
        <end position="20"/>
    </location>
</feature>
<reference evidence="2" key="2">
    <citation type="submission" date="2021-10" db="EMBL/GenBank/DDBJ databases">
        <title>Phylogenomics reveals ancestral predisposition of the termite-cultivated fungus Termitomyces towards a domesticated lifestyle.</title>
        <authorList>
            <person name="Auxier B."/>
            <person name="Grum-Grzhimaylo A."/>
            <person name="Cardenas M.E."/>
            <person name="Lodge J.D."/>
            <person name="Laessoe T."/>
            <person name="Pedersen O."/>
            <person name="Smith M.E."/>
            <person name="Kuyper T.W."/>
            <person name="Franco-Molano E.A."/>
            <person name="Baroni T.J."/>
            <person name="Aanen D.K."/>
        </authorList>
    </citation>
    <scope>NUCLEOTIDE SEQUENCE</scope>
    <source>
        <strain evidence="2">D49</strain>
    </source>
</reference>
<dbReference type="Pfam" id="PF18759">
    <property type="entry name" value="Plavaka"/>
    <property type="match status" value="1"/>
</dbReference>
<comment type="caution">
    <text evidence="2">The sequence shown here is derived from an EMBL/GenBank/DDBJ whole genome shotgun (WGS) entry which is preliminary data.</text>
</comment>